<keyword evidence="3" id="KW-1185">Reference proteome</keyword>
<feature type="region of interest" description="Disordered" evidence="1">
    <location>
        <begin position="57"/>
        <end position="103"/>
    </location>
</feature>
<dbReference type="Gene3D" id="3.30.40.10">
    <property type="entry name" value="Zinc/RING finger domain, C3HC4 (zinc finger)"/>
    <property type="match status" value="1"/>
</dbReference>
<dbReference type="PANTHER" id="PTHR46695:SF15">
    <property type="entry name" value="ZINC FINGER CCCH DOMAIN-CONTAINING PROTEIN 44-LIKE ISOFORM X1"/>
    <property type="match status" value="1"/>
</dbReference>
<organism evidence="2 3">
    <name type="scientific">Castilleja foliolosa</name>
    <dbReference type="NCBI Taxonomy" id="1961234"/>
    <lineage>
        <taxon>Eukaryota</taxon>
        <taxon>Viridiplantae</taxon>
        <taxon>Streptophyta</taxon>
        <taxon>Embryophyta</taxon>
        <taxon>Tracheophyta</taxon>
        <taxon>Spermatophyta</taxon>
        <taxon>Magnoliopsida</taxon>
        <taxon>eudicotyledons</taxon>
        <taxon>Gunneridae</taxon>
        <taxon>Pentapetalae</taxon>
        <taxon>asterids</taxon>
        <taxon>lamiids</taxon>
        <taxon>Lamiales</taxon>
        <taxon>Orobanchaceae</taxon>
        <taxon>Pedicularideae</taxon>
        <taxon>Castillejinae</taxon>
        <taxon>Castilleja</taxon>
    </lineage>
</organism>
<name>A0ABD3CGP4_9LAMI</name>
<dbReference type="AlphaFoldDB" id="A0ABD3CGP4"/>
<dbReference type="InterPro" id="IPR013083">
    <property type="entry name" value="Znf_RING/FYVE/PHD"/>
</dbReference>
<protein>
    <submittedName>
        <fullName evidence="2">Uncharacterized protein</fullName>
    </submittedName>
</protein>
<comment type="caution">
    <text evidence="2">The sequence shown here is derived from an EMBL/GenBank/DDBJ whole genome shotgun (WGS) entry which is preliminary data.</text>
</comment>
<proteinExistence type="predicted"/>
<accession>A0ABD3CGP4</accession>
<evidence type="ECO:0000313" key="2">
    <source>
        <dbReference type="EMBL" id="KAL3629070.1"/>
    </source>
</evidence>
<sequence>MENIETLLAAAAVAQTQGFGDDGPVVVSISPDRGLEGSEFSPAIRDGFEDARPFTVVDTPPPDPTPVFPAAERVVGTGEKRKRGRPPKGQQIAAKTPPPKRNKLVEDEDEDVCFICFDGGSLVLCDRNDAQRLITLLVLSEMKIFLDQKLNGTADGTYVVYVRRPHIICVTLAPIHCARDASKMQIMRVLEETKGFARPA</sequence>
<evidence type="ECO:0000256" key="1">
    <source>
        <dbReference type="SAM" id="MobiDB-lite"/>
    </source>
</evidence>
<evidence type="ECO:0000313" key="3">
    <source>
        <dbReference type="Proteomes" id="UP001632038"/>
    </source>
</evidence>
<dbReference type="EMBL" id="JAVIJP010000035">
    <property type="protein sequence ID" value="KAL3629070.1"/>
    <property type="molecule type" value="Genomic_DNA"/>
</dbReference>
<reference evidence="3" key="1">
    <citation type="journal article" date="2024" name="IScience">
        <title>Strigolactones Initiate the Formation of Haustorium-like Structures in Castilleja.</title>
        <authorList>
            <person name="Buerger M."/>
            <person name="Peterson D."/>
            <person name="Chory J."/>
        </authorList>
    </citation>
    <scope>NUCLEOTIDE SEQUENCE [LARGE SCALE GENOMIC DNA]</scope>
</reference>
<dbReference type="PANTHER" id="PTHR46695">
    <property type="entry name" value="ZINC FINGER CCCH DOMAIN-CONTAINING PROTEIN 44-RELATED"/>
    <property type="match status" value="1"/>
</dbReference>
<dbReference type="Proteomes" id="UP001632038">
    <property type="component" value="Unassembled WGS sequence"/>
</dbReference>
<gene>
    <name evidence="2" type="ORF">CASFOL_027131</name>
</gene>